<feature type="transmembrane region" description="Helical" evidence="5">
    <location>
        <begin position="80"/>
        <end position="99"/>
    </location>
</feature>
<feature type="transmembrane region" description="Helical" evidence="5">
    <location>
        <begin position="247"/>
        <end position="264"/>
    </location>
</feature>
<evidence type="ECO:0000313" key="7">
    <source>
        <dbReference type="Proteomes" id="UP000184050"/>
    </source>
</evidence>
<reference evidence="6 7" key="1">
    <citation type="submission" date="2016-11" db="EMBL/GenBank/DDBJ databases">
        <authorList>
            <person name="Jaros S."/>
            <person name="Januszkiewicz K."/>
            <person name="Wedrychowicz H."/>
        </authorList>
    </citation>
    <scope>NUCLEOTIDE SEQUENCE [LARGE SCALE GENOMIC DNA]</scope>
    <source>
        <strain evidence="6 7">DSM 27063</strain>
    </source>
</reference>
<dbReference type="PANTHER" id="PTHR43701">
    <property type="entry name" value="MEMBRANE TRANSPORTER PROTEIN MJ0441-RELATED"/>
    <property type="match status" value="1"/>
</dbReference>
<feature type="transmembrane region" description="Helical" evidence="5">
    <location>
        <begin position="42"/>
        <end position="68"/>
    </location>
</feature>
<dbReference type="GO" id="GO:0005886">
    <property type="term" value="C:plasma membrane"/>
    <property type="evidence" value="ECO:0007669"/>
    <property type="project" value="UniProtKB-SubCell"/>
</dbReference>
<comment type="subcellular location">
    <subcellularLocation>
        <location evidence="5">Cell membrane</location>
        <topology evidence="5">Multi-pass membrane protein</topology>
    </subcellularLocation>
    <subcellularLocation>
        <location evidence="1">Membrane</location>
        <topology evidence="1">Multi-pass membrane protein</topology>
    </subcellularLocation>
</comment>
<keyword evidence="3 5" id="KW-1133">Transmembrane helix</keyword>
<keyword evidence="7" id="KW-1185">Reference proteome</keyword>
<proteinExistence type="inferred from homology"/>
<evidence type="ECO:0000256" key="1">
    <source>
        <dbReference type="ARBA" id="ARBA00004141"/>
    </source>
</evidence>
<comment type="similarity">
    <text evidence="5">Belongs to the 4-toluene sulfonate uptake permease (TSUP) (TC 2.A.102) family.</text>
</comment>
<dbReference type="AlphaFoldDB" id="A0A1M6PRU7"/>
<evidence type="ECO:0000256" key="3">
    <source>
        <dbReference type="ARBA" id="ARBA00022989"/>
    </source>
</evidence>
<feature type="transmembrane region" description="Helical" evidence="5">
    <location>
        <begin position="12"/>
        <end position="36"/>
    </location>
</feature>
<evidence type="ECO:0000256" key="4">
    <source>
        <dbReference type="ARBA" id="ARBA00023136"/>
    </source>
</evidence>
<dbReference type="Pfam" id="PF01925">
    <property type="entry name" value="TauE"/>
    <property type="match status" value="1"/>
</dbReference>
<organism evidence="6 7">
    <name type="scientific">Tangfeifania diversioriginum</name>
    <dbReference type="NCBI Taxonomy" id="1168035"/>
    <lineage>
        <taxon>Bacteria</taxon>
        <taxon>Pseudomonadati</taxon>
        <taxon>Bacteroidota</taxon>
        <taxon>Bacteroidia</taxon>
        <taxon>Marinilabiliales</taxon>
        <taxon>Prolixibacteraceae</taxon>
        <taxon>Tangfeifania</taxon>
    </lineage>
</organism>
<feature type="transmembrane region" description="Helical" evidence="5">
    <location>
        <begin position="145"/>
        <end position="165"/>
    </location>
</feature>
<evidence type="ECO:0000313" key="6">
    <source>
        <dbReference type="EMBL" id="SHK10655.1"/>
    </source>
</evidence>
<gene>
    <name evidence="6" type="ORF">SAMN05444280_1705</name>
</gene>
<feature type="transmembrane region" description="Helical" evidence="5">
    <location>
        <begin position="185"/>
        <end position="208"/>
    </location>
</feature>
<dbReference type="EMBL" id="FQZE01000070">
    <property type="protein sequence ID" value="SHK10655.1"/>
    <property type="molecule type" value="Genomic_DNA"/>
</dbReference>
<keyword evidence="2 5" id="KW-0812">Transmembrane</keyword>
<dbReference type="STRING" id="1168035.SAMN05444280_1705"/>
<dbReference type="OrthoDB" id="1120993at2"/>
<feature type="transmembrane region" description="Helical" evidence="5">
    <location>
        <begin position="215"/>
        <end position="235"/>
    </location>
</feature>
<dbReference type="Proteomes" id="UP000184050">
    <property type="component" value="Unassembled WGS sequence"/>
</dbReference>
<sequence length="266" mass="27793">MINFSEIQDIYFILPLVGFIVGLFGTMVGGGGGFFFLPVLTLLLAVPAQTAVITSLVATLPICIVGSWGHYRKNHIHFRIAALFMITGIIGAFIGAGIANSISGSALKAAFGAYSILIALHMVFNAGKNNSEGFSKKIRISQKNLKTLTGSFFGMAAGLITGTFGTSGSAPVLAGLFSTKIPLKMVIGTSLLVVLVNTIFAVGAHFIVGKIDLTLVAFLTAGSTIGALIGPHLLAKIQVDKSESKVKYVYAIIMAAIGVLMILGRN</sequence>
<name>A0A1M6PRU7_9BACT</name>
<dbReference type="InterPro" id="IPR051598">
    <property type="entry name" value="TSUP/Inactive_protease-like"/>
</dbReference>
<accession>A0A1M6PRU7</accession>
<protein>
    <recommendedName>
        <fullName evidence="5">Probable membrane transporter protein</fullName>
    </recommendedName>
</protein>
<dbReference type="PANTHER" id="PTHR43701:SF2">
    <property type="entry name" value="MEMBRANE TRANSPORTER PROTEIN YJNA-RELATED"/>
    <property type="match status" value="1"/>
</dbReference>
<keyword evidence="5" id="KW-1003">Cell membrane</keyword>
<dbReference type="RefSeq" id="WP_073174168.1">
    <property type="nucleotide sequence ID" value="NZ_FQZE01000070.1"/>
</dbReference>
<feature type="transmembrane region" description="Helical" evidence="5">
    <location>
        <begin position="105"/>
        <end position="124"/>
    </location>
</feature>
<evidence type="ECO:0000256" key="2">
    <source>
        <dbReference type="ARBA" id="ARBA00022692"/>
    </source>
</evidence>
<keyword evidence="4 5" id="KW-0472">Membrane</keyword>
<evidence type="ECO:0000256" key="5">
    <source>
        <dbReference type="RuleBase" id="RU363041"/>
    </source>
</evidence>
<dbReference type="InterPro" id="IPR002781">
    <property type="entry name" value="TM_pro_TauE-like"/>
</dbReference>